<accession>A0AAD7A3R8</accession>
<comment type="caution">
    <text evidence="2">The sequence shown here is derived from an EMBL/GenBank/DDBJ whole genome shotgun (WGS) entry which is preliminary data.</text>
</comment>
<organism evidence="2 3">
    <name type="scientific">Mycena albidolilacea</name>
    <dbReference type="NCBI Taxonomy" id="1033008"/>
    <lineage>
        <taxon>Eukaryota</taxon>
        <taxon>Fungi</taxon>
        <taxon>Dikarya</taxon>
        <taxon>Basidiomycota</taxon>
        <taxon>Agaricomycotina</taxon>
        <taxon>Agaricomycetes</taxon>
        <taxon>Agaricomycetidae</taxon>
        <taxon>Agaricales</taxon>
        <taxon>Marasmiineae</taxon>
        <taxon>Mycenaceae</taxon>
        <taxon>Mycena</taxon>
    </lineage>
</organism>
<proteinExistence type="predicted"/>
<name>A0AAD7A3R8_9AGAR</name>
<reference evidence="2" key="1">
    <citation type="submission" date="2023-03" db="EMBL/GenBank/DDBJ databases">
        <title>Massive genome expansion in bonnet fungi (Mycena s.s.) driven by repeated elements and novel gene families across ecological guilds.</title>
        <authorList>
            <consortium name="Lawrence Berkeley National Laboratory"/>
            <person name="Harder C.B."/>
            <person name="Miyauchi S."/>
            <person name="Viragh M."/>
            <person name="Kuo A."/>
            <person name="Thoen E."/>
            <person name="Andreopoulos B."/>
            <person name="Lu D."/>
            <person name="Skrede I."/>
            <person name="Drula E."/>
            <person name="Henrissat B."/>
            <person name="Morin E."/>
            <person name="Kohler A."/>
            <person name="Barry K."/>
            <person name="LaButti K."/>
            <person name="Morin E."/>
            <person name="Salamov A."/>
            <person name="Lipzen A."/>
            <person name="Mereny Z."/>
            <person name="Hegedus B."/>
            <person name="Baldrian P."/>
            <person name="Stursova M."/>
            <person name="Weitz H."/>
            <person name="Taylor A."/>
            <person name="Grigoriev I.V."/>
            <person name="Nagy L.G."/>
            <person name="Martin F."/>
            <person name="Kauserud H."/>
        </authorList>
    </citation>
    <scope>NUCLEOTIDE SEQUENCE</scope>
    <source>
        <strain evidence="2">CBHHK002</strain>
    </source>
</reference>
<dbReference type="AlphaFoldDB" id="A0AAD7A3R8"/>
<evidence type="ECO:0000256" key="1">
    <source>
        <dbReference type="SAM" id="MobiDB-lite"/>
    </source>
</evidence>
<keyword evidence="3" id="KW-1185">Reference proteome</keyword>
<sequence length="228" mass="25162">MTYLVHRGVQLRLETSARQQIPLSDSVIAGHKISAVAELEDNQCYIARWCTTDKPLNLEAELFVAASDGTDTRAMHCCMDAALKQTQTRTTKDNLESVRLEIRRFQGKNDGLFPVDLIDAPNEGDGNPYVTLEVTFKTKRGGPAKFHKPKTNLKLKPAPQKEQSSSSDRADSGSDSEDGHNNADAANDLESLEEALRTAQEEEEEALAAVRAKLAATKKRTQLLKKLL</sequence>
<feature type="compositionally biased region" description="Basic and acidic residues" evidence="1">
    <location>
        <begin position="168"/>
        <end position="181"/>
    </location>
</feature>
<evidence type="ECO:0000313" key="3">
    <source>
        <dbReference type="Proteomes" id="UP001218218"/>
    </source>
</evidence>
<protein>
    <submittedName>
        <fullName evidence="2">Uncharacterized protein</fullName>
    </submittedName>
</protein>
<feature type="compositionally biased region" description="Basic residues" evidence="1">
    <location>
        <begin position="140"/>
        <end position="153"/>
    </location>
</feature>
<evidence type="ECO:0000313" key="2">
    <source>
        <dbReference type="EMBL" id="KAJ7348973.1"/>
    </source>
</evidence>
<dbReference type="Proteomes" id="UP001218218">
    <property type="component" value="Unassembled WGS sequence"/>
</dbReference>
<gene>
    <name evidence="2" type="ORF">DFH08DRAFT_959172</name>
</gene>
<dbReference type="EMBL" id="JARIHO010000016">
    <property type="protein sequence ID" value="KAJ7348973.1"/>
    <property type="molecule type" value="Genomic_DNA"/>
</dbReference>
<feature type="region of interest" description="Disordered" evidence="1">
    <location>
        <begin position="140"/>
        <end position="202"/>
    </location>
</feature>